<dbReference type="FunFam" id="1.10.10.60:FF:000016">
    <property type="entry name" value="Transcriptional activator Myb isoform A"/>
    <property type="match status" value="1"/>
</dbReference>
<sequence>MLNQDLIQEFEVNGYNLPKMEKKLCINQIKQMLQSHPIDFDFIVANTKPTTNQMNILQQKSHIQTILNSENDYKISCPVFDFNQLNELLPNKNRNKINEIKCKVETLLNCSHIDPPQTIKKRWWTEDEDQQLKDLVFQYGAKNWKKIASFFQDRTDVQCLHRWQKVLNPDLVKGPWTQEEDELLVRLVVGYGPKNWSQIAKHLPGRIGKQCRERFHNHLDPKINKERWTDEEDQTIIEAHKKLGNRWSLIAGLLKGRTDNSIKNHWNSTLKRRLKMQNRWEDLQVLQNQDDTQIKGIPRRHMQRKIIYQKTPVKMIKHDPVSRQLNFQTPQQSPSKPEQVPKSLFIVFPNYNQKLTNLSSVNLIKQLGELLNFDLDFNKQYSYQ</sequence>
<dbReference type="PANTHER" id="PTHR45614">
    <property type="entry name" value="MYB PROTEIN-RELATED"/>
    <property type="match status" value="1"/>
</dbReference>
<name>A0A8S1RBM0_9CILI</name>
<dbReference type="OrthoDB" id="2143914at2759"/>
<organism evidence="9 10">
    <name type="scientific">Paramecium sonneborni</name>
    <dbReference type="NCBI Taxonomy" id="65129"/>
    <lineage>
        <taxon>Eukaryota</taxon>
        <taxon>Sar</taxon>
        <taxon>Alveolata</taxon>
        <taxon>Ciliophora</taxon>
        <taxon>Intramacronucleata</taxon>
        <taxon>Oligohymenophorea</taxon>
        <taxon>Peniculida</taxon>
        <taxon>Parameciidae</taxon>
        <taxon>Paramecium</taxon>
    </lineage>
</organism>
<keyword evidence="6" id="KW-0539">Nucleus</keyword>
<reference evidence="9" key="1">
    <citation type="submission" date="2021-01" db="EMBL/GenBank/DDBJ databases">
        <authorList>
            <consortium name="Genoscope - CEA"/>
            <person name="William W."/>
        </authorList>
    </citation>
    <scope>NUCLEOTIDE SEQUENCE</scope>
</reference>
<dbReference type="GO" id="GO:0000981">
    <property type="term" value="F:DNA-binding transcription factor activity, RNA polymerase II-specific"/>
    <property type="evidence" value="ECO:0007669"/>
    <property type="project" value="TreeGrafter"/>
</dbReference>
<keyword evidence="2" id="KW-0677">Repeat</keyword>
<keyword evidence="3" id="KW-0805">Transcription regulation</keyword>
<comment type="caution">
    <text evidence="9">The sequence shown here is derived from an EMBL/GenBank/DDBJ whole genome shotgun (WGS) entry which is preliminary data.</text>
</comment>
<feature type="domain" description="HTH myb-type" evidence="8">
    <location>
        <begin position="224"/>
        <end position="274"/>
    </location>
</feature>
<feature type="domain" description="Myb-like" evidence="7">
    <location>
        <begin position="168"/>
        <end position="219"/>
    </location>
</feature>
<dbReference type="InterPro" id="IPR017930">
    <property type="entry name" value="Myb_dom"/>
</dbReference>
<dbReference type="PANTHER" id="PTHR45614:SF274">
    <property type="entry name" value="MYB-LIKE DNA-BINDING PROTEIN"/>
    <property type="match status" value="1"/>
</dbReference>
<feature type="domain" description="Myb-like" evidence="7">
    <location>
        <begin position="220"/>
        <end position="270"/>
    </location>
</feature>
<dbReference type="PROSITE" id="PS50090">
    <property type="entry name" value="MYB_LIKE"/>
    <property type="match status" value="3"/>
</dbReference>
<dbReference type="GO" id="GO:0005634">
    <property type="term" value="C:nucleus"/>
    <property type="evidence" value="ECO:0007669"/>
    <property type="project" value="UniProtKB-SubCell"/>
</dbReference>
<evidence type="ECO:0000259" key="7">
    <source>
        <dbReference type="PROSITE" id="PS50090"/>
    </source>
</evidence>
<evidence type="ECO:0000313" key="10">
    <source>
        <dbReference type="Proteomes" id="UP000692954"/>
    </source>
</evidence>
<evidence type="ECO:0000313" key="9">
    <source>
        <dbReference type="EMBL" id="CAD8124793.1"/>
    </source>
</evidence>
<dbReference type="FunFam" id="1.10.10.60:FF:000010">
    <property type="entry name" value="Transcriptional activator Myb isoform A"/>
    <property type="match status" value="1"/>
</dbReference>
<keyword evidence="5" id="KW-0804">Transcription</keyword>
<dbReference type="SMART" id="SM00717">
    <property type="entry name" value="SANT"/>
    <property type="match status" value="3"/>
</dbReference>
<proteinExistence type="predicted"/>
<evidence type="ECO:0000256" key="4">
    <source>
        <dbReference type="ARBA" id="ARBA00023125"/>
    </source>
</evidence>
<feature type="domain" description="HTH myb-type" evidence="8">
    <location>
        <begin position="117"/>
        <end position="167"/>
    </location>
</feature>
<evidence type="ECO:0000256" key="1">
    <source>
        <dbReference type="ARBA" id="ARBA00004123"/>
    </source>
</evidence>
<dbReference type="PROSITE" id="PS51294">
    <property type="entry name" value="HTH_MYB"/>
    <property type="match status" value="3"/>
</dbReference>
<dbReference type="Pfam" id="PF00249">
    <property type="entry name" value="Myb_DNA-binding"/>
    <property type="match status" value="1"/>
</dbReference>
<dbReference type="Proteomes" id="UP000692954">
    <property type="component" value="Unassembled WGS sequence"/>
</dbReference>
<keyword evidence="10" id="KW-1185">Reference proteome</keyword>
<protein>
    <submittedName>
        <fullName evidence="9">Uncharacterized protein</fullName>
    </submittedName>
</protein>
<dbReference type="CDD" id="cd00167">
    <property type="entry name" value="SANT"/>
    <property type="match status" value="3"/>
</dbReference>
<feature type="domain" description="HTH myb-type" evidence="8">
    <location>
        <begin position="168"/>
        <end position="223"/>
    </location>
</feature>
<evidence type="ECO:0000259" key="8">
    <source>
        <dbReference type="PROSITE" id="PS51294"/>
    </source>
</evidence>
<feature type="domain" description="Myb-like" evidence="7">
    <location>
        <begin position="116"/>
        <end position="167"/>
    </location>
</feature>
<dbReference type="Pfam" id="PF13921">
    <property type="entry name" value="Myb_DNA-bind_6"/>
    <property type="match status" value="1"/>
</dbReference>
<dbReference type="AlphaFoldDB" id="A0A8S1RBM0"/>
<dbReference type="GO" id="GO:0000978">
    <property type="term" value="F:RNA polymerase II cis-regulatory region sequence-specific DNA binding"/>
    <property type="evidence" value="ECO:0007669"/>
    <property type="project" value="TreeGrafter"/>
</dbReference>
<gene>
    <name evidence="9" type="ORF">PSON_ATCC_30995.1.T1540004</name>
</gene>
<dbReference type="InterPro" id="IPR001005">
    <property type="entry name" value="SANT/Myb"/>
</dbReference>
<accession>A0A8S1RBM0</accession>
<evidence type="ECO:0000256" key="2">
    <source>
        <dbReference type="ARBA" id="ARBA00022737"/>
    </source>
</evidence>
<keyword evidence="4" id="KW-0238">DNA-binding</keyword>
<dbReference type="EMBL" id="CAJJDN010000154">
    <property type="protein sequence ID" value="CAD8124793.1"/>
    <property type="molecule type" value="Genomic_DNA"/>
</dbReference>
<comment type="subcellular location">
    <subcellularLocation>
        <location evidence="1">Nucleus</location>
    </subcellularLocation>
</comment>
<dbReference type="InterPro" id="IPR050560">
    <property type="entry name" value="MYB_TF"/>
</dbReference>
<evidence type="ECO:0000256" key="3">
    <source>
        <dbReference type="ARBA" id="ARBA00023015"/>
    </source>
</evidence>
<evidence type="ECO:0000256" key="5">
    <source>
        <dbReference type="ARBA" id="ARBA00023163"/>
    </source>
</evidence>
<evidence type="ECO:0000256" key="6">
    <source>
        <dbReference type="ARBA" id="ARBA00023242"/>
    </source>
</evidence>